<dbReference type="RefSeq" id="WP_153746794.1">
    <property type="nucleotide sequence ID" value="NZ_BAAADI010000002.1"/>
</dbReference>
<dbReference type="AlphaFoldDB" id="A0A844B008"/>
<name>A0A844B008_9RHOB</name>
<feature type="transmembrane region" description="Helical" evidence="1">
    <location>
        <begin position="86"/>
        <end position="105"/>
    </location>
</feature>
<keyword evidence="1" id="KW-0812">Transmembrane</keyword>
<evidence type="ECO:0000313" key="3">
    <source>
        <dbReference type="Proteomes" id="UP000466730"/>
    </source>
</evidence>
<proteinExistence type="predicted"/>
<dbReference type="InterPro" id="IPR025671">
    <property type="entry name" value="HXXEE"/>
</dbReference>
<protein>
    <submittedName>
        <fullName evidence="2">HXXEE domain-containing protein</fullName>
    </submittedName>
</protein>
<keyword evidence="3" id="KW-1185">Reference proteome</keyword>
<comment type="caution">
    <text evidence="2">The sequence shown here is derived from an EMBL/GenBank/DDBJ whole genome shotgun (WGS) entry which is preliminary data.</text>
</comment>
<keyword evidence="1" id="KW-0472">Membrane</keyword>
<sequence>MKRIAWTELAARRIGLHARASLLFVAVLIQNAEQVLYLPGWLTAQRPDFVWPGPAQYAVAAVLMTLVAAAVVIVGQQRRFAVVHAWALAILAGTLVMSAAGHVLMSVATLGVMPGVVTGVALLGPVALWVLTGLVAERRLSARGAAIATGIGIVAMPLAWGAALRLAERMLAQG</sequence>
<keyword evidence="1" id="KW-1133">Transmembrane helix</keyword>
<dbReference type="Proteomes" id="UP000466730">
    <property type="component" value="Unassembled WGS sequence"/>
</dbReference>
<reference evidence="2 3" key="1">
    <citation type="submission" date="2019-11" db="EMBL/GenBank/DDBJ databases">
        <title>Draft Whole-Genome sequence of the marine photosynthetic bacterium Rhodovulum strictum DSM 11289.</title>
        <authorList>
            <person name="Kyndt J.A."/>
            <person name="Meyer T.E."/>
        </authorList>
    </citation>
    <scope>NUCLEOTIDE SEQUENCE [LARGE SCALE GENOMIC DNA]</scope>
    <source>
        <strain evidence="2 3">DSM 11289</strain>
    </source>
</reference>
<dbReference type="EMBL" id="WJPO01000001">
    <property type="protein sequence ID" value="MRH19471.1"/>
    <property type="molecule type" value="Genomic_DNA"/>
</dbReference>
<evidence type="ECO:0000313" key="2">
    <source>
        <dbReference type="EMBL" id="MRH19471.1"/>
    </source>
</evidence>
<evidence type="ECO:0000256" key="1">
    <source>
        <dbReference type="SAM" id="Phobius"/>
    </source>
</evidence>
<feature type="transmembrane region" description="Helical" evidence="1">
    <location>
        <begin position="111"/>
        <end position="132"/>
    </location>
</feature>
<feature type="transmembrane region" description="Helical" evidence="1">
    <location>
        <begin position="54"/>
        <end position="74"/>
    </location>
</feature>
<feature type="transmembrane region" description="Helical" evidence="1">
    <location>
        <begin position="144"/>
        <end position="163"/>
    </location>
</feature>
<feature type="transmembrane region" description="Helical" evidence="1">
    <location>
        <begin position="21"/>
        <end position="42"/>
    </location>
</feature>
<dbReference type="Pfam" id="PF13787">
    <property type="entry name" value="HXXEE"/>
    <property type="match status" value="1"/>
</dbReference>
<organism evidence="2 3">
    <name type="scientific">Rhodovulum strictum</name>
    <dbReference type="NCBI Taxonomy" id="58314"/>
    <lineage>
        <taxon>Bacteria</taxon>
        <taxon>Pseudomonadati</taxon>
        <taxon>Pseudomonadota</taxon>
        <taxon>Alphaproteobacteria</taxon>
        <taxon>Rhodobacterales</taxon>
        <taxon>Paracoccaceae</taxon>
        <taxon>Rhodovulum</taxon>
    </lineage>
</organism>
<dbReference type="OrthoDB" id="7863462at2"/>
<accession>A0A844B008</accession>
<gene>
    <name evidence="2" type="ORF">GH815_00590</name>
</gene>